<dbReference type="Proteomes" id="UP000681341">
    <property type="component" value="Unassembled WGS sequence"/>
</dbReference>
<dbReference type="InterPro" id="IPR010427">
    <property type="entry name" value="DUF1023"/>
</dbReference>
<evidence type="ECO:0000259" key="4">
    <source>
        <dbReference type="Pfam" id="PF00823"/>
    </source>
</evidence>
<evidence type="ECO:0000313" key="7">
    <source>
        <dbReference type="Proteomes" id="UP000681341"/>
    </source>
</evidence>
<comment type="caution">
    <text evidence="6">The sequence shown here is derived from an EMBL/GenBank/DDBJ whole genome shotgun (WGS) entry which is preliminary data.</text>
</comment>
<name>A0ABS3UAN2_9ACTN</name>
<sequence>MPITYRALTEADFEPLSGHGETWLQFSKHLEERLAELDDFRTGDLKDENWSGDAAEAGRERIKEFVQDLDERAAQARRVAAAIDDAAVAYQNCKANLESLIADLDPELKVSVSADGTVTALEPGKDNTVSWLQGEIQGWLDKATEADEALKAAIGLYGETLSAADEAVLDQLAANEVGSLQELIDDDASPEEVNEWWNSLSGAEQIAMLENHPELLGGLDGVPTDTRDYANRELLEAELNRYSPTLDSDIAEIEAQLEAMGDPDQWEMSSAGLWMEESEEYKQYQALQEELAALEDQRDRRDSLTGLQDAITGQASTGQDYYLINYDSAEDGKAIVSVGNPDSADNTAVYVPGTGADLSGFGNEVDRAEQLALASQTASPDQETAVIAWLDYDAPDDVKPSEQDGDWSTGAEDSSYAEAAGPALSQFTHALEATSPGDSHTTMVSHSYGTTVVGHTASEYGVEADKIIAVASPGMDTPHASDLGIGAENVYVTTAEDDAIRLTTDTYTEINAGTNPVNILTGQSGYDGDGDGSQAWHGGVNPVHDDFGAVEFASESLDSKGNETTDGVDIHGGYFIPDNVALENMSYIITDQPDRLQPLEEE</sequence>
<feature type="region of interest" description="Disordered" evidence="3">
    <location>
        <begin position="395"/>
        <end position="417"/>
    </location>
</feature>
<dbReference type="InterPro" id="IPR000030">
    <property type="entry name" value="PPE_dom"/>
</dbReference>
<feature type="domain" description="PPE" evidence="4">
    <location>
        <begin position="15"/>
        <end position="96"/>
    </location>
</feature>
<dbReference type="SUPFAM" id="SSF140459">
    <property type="entry name" value="PE/PPE dimer-like"/>
    <property type="match status" value="1"/>
</dbReference>
<feature type="coiled-coil region" evidence="2">
    <location>
        <begin position="277"/>
        <end position="304"/>
    </location>
</feature>
<feature type="domain" description="DUF1023" evidence="5">
    <location>
        <begin position="327"/>
        <end position="502"/>
    </location>
</feature>
<dbReference type="Pfam" id="PF06259">
    <property type="entry name" value="Abhydrolase_8"/>
    <property type="match status" value="1"/>
</dbReference>
<evidence type="ECO:0000256" key="3">
    <source>
        <dbReference type="SAM" id="MobiDB-lite"/>
    </source>
</evidence>
<evidence type="ECO:0000259" key="5">
    <source>
        <dbReference type="Pfam" id="PF06259"/>
    </source>
</evidence>
<evidence type="ECO:0000256" key="2">
    <source>
        <dbReference type="SAM" id="Coils"/>
    </source>
</evidence>
<protein>
    <submittedName>
        <fullName evidence="6">PPE domain-containing protein</fullName>
    </submittedName>
</protein>
<keyword evidence="2" id="KW-0175">Coiled coil</keyword>
<accession>A0ABS3UAN2</accession>
<dbReference type="RefSeq" id="WP_208499782.1">
    <property type="nucleotide sequence ID" value="NZ_JAGFNP010000019.1"/>
</dbReference>
<keyword evidence="7" id="KW-1185">Reference proteome</keyword>
<dbReference type="Gene3D" id="1.20.1260.20">
    <property type="entry name" value="PPE superfamily"/>
    <property type="match status" value="1"/>
</dbReference>
<evidence type="ECO:0000313" key="6">
    <source>
        <dbReference type="EMBL" id="MBO3735832.1"/>
    </source>
</evidence>
<reference evidence="6 7" key="1">
    <citation type="submission" date="2021-03" db="EMBL/GenBank/DDBJ databases">
        <title>Glycomyces sp. nov., a novel actinomycete isolated from soil.</title>
        <authorList>
            <person name="Yang X."/>
            <person name="Xu X."/>
        </authorList>
    </citation>
    <scope>NUCLEOTIDE SEQUENCE [LARGE SCALE GENOMIC DNA]</scope>
    <source>
        <strain evidence="6 7">NEAU-S30</strain>
    </source>
</reference>
<dbReference type="EMBL" id="JAGFNP010000019">
    <property type="protein sequence ID" value="MBO3735832.1"/>
    <property type="molecule type" value="Genomic_DNA"/>
</dbReference>
<proteinExistence type="inferred from homology"/>
<dbReference type="InterPro" id="IPR038332">
    <property type="entry name" value="PPE_sf"/>
</dbReference>
<gene>
    <name evidence="6" type="ORF">J5V16_23660</name>
</gene>
<comment type="similarity">
    <text evidence="1">Belongs to the mycobacterial PPE family.</text>
</comment>
<dbReference type="Pfam" id="PF00823">
    <property type="entry name" value="PPE"/>
    <property type="match status" value="1"/>
</dbReference>
<evidence type="ECO:0000256" key="1">
    <source>
        <dbReference type="ARBA" id="ARBA00010652"/>
    </source>
</evidence>
<organism evidence="6 7">
    <name type="scientific">Glycomyces niveus</name>
    <dbReference type="NCBI Taxonomy" id="2820287"/>
    <lineage>
        <taxon>Bacteria</taxon>
        <taxon>Bacillati</taxon>
        <taxon>Actinomycetota</taxon>
        <taxon>Actinomycetes</taxon>
        <taxon>Glycomycetales</taxon>
        <taxon>Glycomycetaceae</taxon>
        <taxon>Glycomyces</taxon>
    </lineage>
</organism>